<comment type="caution">
    <text evidence="2">The sequence shown here is derived from an EMBL/GenBank/DDBJ whole genome shotgun (WGS) entry which is preliminary data.</text>
</comment>
<evidence type="ECO:0000313" key="3">
    <source>
        <dbReference type="Proteomes" id="UP000004565"/>
    </source>
</evidence>
<protein>
    <recommendedName>
        <fullName evidence="1">HNH endonuclease 5 domain-containing protein</fullName>
    </recommendedName>
</protein>
<name>H1HC22_9FUSO</name>
<reference evidence="2 3" key="1">
    <citation type="submission" date="2011-12" db="EMBL/GenBank/DDBJ databases">
        <title>The Genome Sequence of Fusobacterium nucleatum subsp. animalis OT 420.</title>
        <authorList>
            <consortium name="The Broad Institute Genome Sequencing Platform"/>
            <person name="Earl A."/>
            <person name="Ward D."/>
            <person name="Feldgarden M."/>
            <person name="Gevers D."/>
            <person name="Izard J."/>
            <person name="Blanton J.M."/>
            <person name="Mathney J."/>
            <person name="Tanner A.C."/>
            <person name="Dewhirst F.E."/>
            <person name="Young S.K."/>
            <person name="Zeng Q."/>
            <person name="Gargeya S."/>
            <person name="Fitzgerald M."/>
            <person name="Haas B."/>
            <person name="Abouelleil A."/>
            <person name="Alvarado L."/>
            <person name="Arachchi H.M."/>
            <person name="Berlin A."/>
            <person name="Chapman S.B."/>
            <person name="Gearin G."/>
            <person name="Goldberg J."/>
            <person name="Griggs A."/>
            <person name="Gujja S."/>
            <person name="Hansen M."/>
            <person name="Heiman D."/>
            <person name="Howarth C."/>
            <person name="Larimer J."/>
            <person name="Lui A."/>
            <person name="MacDonald P.J.P."/>
            <person name="McCowen C."/>
            <person name="Montmayeur A."/>
            <person name="Murphy C."/>
            <person name="Neiman D."/>
            <person name="Pearson M."/>
            <person name="Priest M."/>
            <person name="Roberts A."/>
            <person name="Saif S."/>
            <person name="Shea T."/>
            <person name="Sisk P."/>
            <person name="Stolte C."/>
            <person name="Sykes S."/>
            <person name="Wortman J."/>
            <person name="Nusbaum C."/>
            <person name="Birren B."/>
        </authorList>
    </citation>
    <scope>NUCLEOTIDE SEQUENCE [LARGE SCALE GENOMIC DNA]</scope>
    <source>
        <strain evidence="3">F0419</strain>
    </source>
</reference>
<evidence type="ECO:0000259" key="1">
    <source>
        <dbReference type="Pfam" id="PF14279"/>
    </source>
</evidence>
<proteinExistence type="predicted"/>
<dbReference type="InterPro" id="IPR029471">
    <property type="entry name" value="HNH_5"/>
</dbReference>
<organism evidence="2 3">
    <name type="scientific">Fusobacterium animalis F0419</name>
    <dbReference type="NCBI Taxonomy" id="999414"/>
    <lineage>
        <taxon>Bacteria</taxon>
        <taxon>Fusobacteriati</taxon>
        <taxon>Fusobacteriota</taxon>
        <taxon>Fusobacteriia</taxon>
        <taxon>Fusobacteriales</taxon>
        <taxon>Fusobacteriaceae</taxon>
        <taxon>Fusobacterium</taxon>
    </lineage>
</organism>
<dbReference type="Pfam" id="PF14279">
    <property type="entry name" value="HNH_5"/>
    <property type="match status" value="1"/>
</dbReference>
<dbReference type="AlphaFoldDB" id="H1HC22"/>
<dbReference type="RefSeq" id="WP_005908631.1">
    <property type="nucleotide sequence ID" value="NZ_AKCE01000002.1"/>
</dbReference>
<dbReference type="Proteomes" id="UP000004565">
    <property type="component" value="Unassembled WGS sequence"/>
</dbReference>
<dbReference type="PATRIC" id="fig|999414.3.peg.22"/>
<feature type="domain" description="HNH endonuclease 5" evidence="1">
    <location>
        <begin position="6"/>
        <end position="55"/>
    </location>
</feature>
<dbReference type="HOGENOM" id="CLU_929858_0_0_0"/>
<gene>
    <name evidence="2" type="ORF">HMPREF9942_00023</name>
</gene>
<dbReference type="EMBL" id="AGEH01000002">
    <property type="protein sequence ID" value="EHO79647.1"/>
    <property type="molecule type" value="Genomic_DNA"/>
</dbReference>
<accession>H1HC22</accession>
<sequence length="299" mass="35512">MESKKCIICREIKNENLFSEEHIIPDSLGGTIKITEVCKKCNEEMGKKLDYYLTNFILNRIYRKKYKISGKTGKIPEIIKNHTYDSKGRKIEIKTDENNNFKLIQSPLKEFQDDNRLQMLFQDGDNKREKIVEGFREKAKANGKEIEVKITEVLEPPEKYNFKEEINLTAIKMEFFKIAHEFLCYYDEDYRDSKDFLRNSSLLHEYIQKEEKIDWIENNVKFPFVDINLFNSIELLLKNEGKEIKDSSHIIFYFQKAVFLRIGNTSALIYNFYNKNNFTNAIIIVAQNPKEKAILFRFL</sequence>
<evidence type="ECO:0000313" key="2">
    <source>
        <dbReference type="EMBL" id="EHO79647.1"/>
    </source>
</evidence>